<reference evidence="1" key="1">
    <citation type="journal article" date="2020" name="G3 (Bethesda)">
        <title>High-Quality Assemblies for Three Invasive Social Wasps from the &lt;i&gt;Vespula&lt;/i&gt; Genus.</title>
        <authorList>
            <person name="Harrop T.W.R."/>
            <person name="Guhlin J."/>
            <person name="McLaughlin G.M."/>
            <person name="Permina E."/>
            <person name="Stockwell P."/>
            <person name="Gilligan J."/>
            <person name="Le Lec M.F."/>
            <person name="Gruber M.A.M."/>
            <person name="Quinn O."/>
            <person name="Lovegrove M."/>
            <person name="Duncan E.J."/>
            <person name="Remnant E.J."/>
            <person name="Van Eeckhoven J."/>
            <person name="Graham B."/>
            <person name="Knapp R.A."/>
            <person name="Langford K.W."/>
            <person name="Kronenberg Z."/>
            <person name="Press M.O."/>
            <person name="Eacker S.M."/>
            <person name="Wilson-Rankin E.E."/>
            <person name="Purcell J."/>
            <person name="Lester P.J."/>
            <person name="Dearden P.K."/>
        </authorList>
    </citation>
    <scope>NUCLEOTIDE SEQUENCE</scope>
    <source>
        <strain evidence="1">Linc-1</strain>
    </source>
</reference>
<protein>
    <submittedName>
        <fullName evidence="1">Uncharacterized protein</fullName>
    </submittedName>
</protein>
<dbReference type="AlphaFoldDB" id="A0A834NVC3"/>
<organism evidence="1 2">
    <name type="scientific">Vespula germanica</name>
    <name type="common">German yellow jacket</name>
    <name type="synonym">Paravespula germanica</name>
    <dbReference type="NCBI Taxonomy" id="30212"/>
    <lineage>
        <taxon>Eukaryota</taxon>
        <taxon>Metazoa</taxon>
        <taxon>Ecdysozoa</taxon>
        <taxon>Arthropoda</taxon>
        <taxon>Hexapoda</taxon>
        <taxon>Insecta</taxon>
        <taxon>Pterygota</taxon>
        <taxon>Neoptera</taxon>
        <taxon>Endopterygota</taxon>
        <taxon>Hymenoptera</taxon>
        <taxon>Apocrita</taxon>
        <taxon>Aculeata</taxon>
        <taxon>Vespoidea</taxon>
        <taxon>Vespidae</taxon>
        <taxon>Vespinae</taxon>
        <taxon>Vespula</taxon>
    </lineage>
</organism>
<accession>A0A834NVC3</accession>
<evidence type="ECO:0000313" key="2">
    <source>
        <dbReference type="Proteomes" id="UP000617340"/>
    </source>
</evidence>
<dbReference type="EMBL" id="JACSDZ010000001">
    <property type="protein sequence ID" value="KAF7418733.1"/>
    <property type="molecule type" value="Genomic_DNA"/>
</dbReference>
<dbReference type="Proteomes" id="UP000617340">
    <property type="component" value="Unassembled WGS sequence"/>
</dbReference>
<gene>
    <name evidence="1" type="ORF">HZH68_001386</name>
</gene>
<evidence type="ECO:0000313" key="1">
    <source>
        <dbReference type="EMBL" id="KAF7418733.1"/>
    </source>
</evidence>
<name>A0A834NVC3_VESGE</name>
<sequence length="119" mass="13950">MRLHLPSRSLSSCREVPQLRVFCTPYRAARAVLGSSYGADRYRLKIKLRWPSHLRRFHDKTLRSFLDSKNGKRPEGQITSRRWHTYGPLAHFPSGFLTTDLGIEKVPDRRAPHRNFSNY</sequence>
<keyword evidence="2" id="KW-1185">Reference proteome</keyword>
<proteinExistence type="predicted"/>
<comment type="caution">
    <text evidence="1">The sequence shown here is derived from an EMBL/GenBank/DDBJ whole genome shotgun (WGS) entry which is preliminary data.</text>
</comment>